<evidence type="ECO:0000256" key="3">
    <source>
        <dbReference type="ARBA" id="ARBA00022719"/>
    </source>
</evidence>
<keyword evidence="8" id="KW-0520">NAD</keyword>
<feature type="transmembrane region" description="Helical" evidence="13">
    <location>
        <begin position="132"/>
        <end position="152"/>
    </location>
</feature>
<comment type="catalytic activity">
    <reaction evidence="12">
        <text>a plastoquinone + NADH + (n+1) H(+)(in) = a plastoquinol + NAD(+) + n H(+)(out)</text>
        <dbReference type="Rhea" id="RHEA:42608"/>
        <dbReference type="Rhea" id="RHEA-COMP:9561"/>
        <dbReference type="Rhea" id="RHEA-COMP:9562"/>
        <dbReference type="ChEBI" id="CHEBI:15378"/>
        <dbReference type="ChEBI" id="CHEBI:17757"/>
        <dbReference type="ChEBI" id="CHEBI:57540"/>
        <dbReference type="ChEBI" id="CHEBI:57945"/>
        <dbReference type="ChEBI" id="CHEBI:62192"/>
    </reaction>
</comment>
<feature type="transmembrane region" description="Helical" evidence="13">
    <location>
        <begin position="67"/>
        <end position="88"/>
    </location>
</feature>
<gene>
    <name evidence="15" type="primary">LOC107907913</name>
</gene>
<evidence type="ECO:0000256" key="13">
    <source>
        <dbReference type="SAM" id="Phobius"/>
    </source>
</evidence>
<comment type="catalytic activity">
    <reaction evidence="11">
        <text>a plastoquinone + NADPH + (n+1) H(+)(in) = a plastoquinol + NADP(+) + n H(+)(out)</text>
        <dbReference type="Rhea" id="RHEA:42612"/>
        <dbReference type="Rhea" id="RHEA-COMP:9561"/>
        <dbReference type="Rhea" id="RHEA-COMP:9562"/>
        <dbReference type="ChEBI" id="CHEBI:15378"/>
        <dbReference type="ChEBI" id="CHEBI:17757"/>
        <dbReference type="ChEBI" id="CHEBI:57783"/>
        <dbReference type="ChEBI" id="CHEBI:58349"/>
        <dbReference type="ChEBI" id="CHEBI:62192"/>
    </reaction>
</comment>
<feature type="transmembrane region" description="Helical" evidence="13">
    <location>
        <begin position="94"/>
        <end position="120"/>
    </location>
</feature>
<evidence type="ECO:0000256" key="6">
    <source>
        <dbReference type="ARBA" id="ARBA00022967"/>
    </source>
</evidence>
<evidence type="ECO:0000256" key="1">
    <source>
        <dbReference type="ARBA" id="ARBA00004141"/>
    </source>
</evidence>
<proteinExistence type="predicted"/>
<organism evidence="14 15">
    <name type="scientific">Gossypium hirsutum</name>
    <name type="common">Upland cotton</name>
    <name type="synonym">Gossypium mexicanum</name>
    <dbReference type="NCBI Taxonomy" id="3635"/>
    <lineage>
        <taxon>Eukaryota</taxon>
        <taxon>Viridiplantae</taxon>
        <taxon>Streptophyta</taxon>
        <taxon>Embryophyta</taxon>
        <taxon>Tracheophyta</taxon>
        <taxon>Spermatophyta</taxon>
        <taxon>Magnoliopsida</taxon>
        <taxon>eudicotyledons</taxon>
        <taxon>Gunneridae</taxon>
        <taxon>Pentapetalae</taxon>
        <taxon>rosids</taxon>
        <taxon>malvids</taxon>
        <taxon>Malvales</taxon>
        <taxon>Malvaceae</taxon>
        <taxon>Malvoideae</taxon>
        <taxon>Gossypium</taxon>
    </lineage>
</organism>
<keyword evidence="7 13" id="KW-1133">Transmembrane helix</keyword>
<dbReference type="AlphaFoldDB" id="A0A1U8JK87"/>
<dbReference type="GeneID" id="107907913"/>
<evidence type="ECO:0000256" key="12">
    <source>
        <dbReference type="ARBA" id="ARBA00048026"/>
    </source>
</evidence>
<evidence type="ECO:0000256" key="11">
    <source>
        <dbReference type="ARBA" id="ARBA00047726"/>
    </source>
</evidence>
<evidence type="ECO:0000256" key="7">
    <source>
        <dbReference type="ARBA" id="ARBA00022989"/>
    </source>
</evidence>
<dbReference type="InterPro" id="IPR019654">
    <property type="entry name" value="NADH-quinone_OxRdatse_su_L"/>
</dbReference>
<protein>
    <submittedName>
        <fullName evidence="15">NAD(P)H-quinone oxidoreductase subunit L, chloroplastic isoform X1</fullName>
    </submittedName>
</protein>
<evidence type="ECO:0000256" key="2">
    <source>
        <dbReference type="ARBA" id="ARBA00022692"/>
    </source>
</evidence>
<evidence type="ECO:0000256" key="8">
    <source>
        <dbReference type="ARBA" id="ARBA00023027"/>
    </source>
</evidence>
<evidence type="ECO:0000313" key="14">
    <source>
        <dbReference type="Proteomes" id="UP000818029"/>
    </source>
</evidence>
<keyword evidence="6" id="KW-1278">Translocase</keyword>
<sequence>MCSCLSLQIPKALPSIYVSPSQCSTKFPFFNLSQHKPTNYPKLYKKPNVTNINLKPNNYLDAKKTSLAVPIAALLSTFELPALAVTGVNNEPDLITVIIQLGIIAFGYFLIVPPIIMNWLRIRWYRRNLLEMYLQFMCVFLFFPGLLLWAPFLNFRKFPRDKSLKYPWDTPKDPSQVKNAYLKYPFAKPEDYDWECKNGGQGLLVVKGE</sequence>
<evidence type="ECO:0000256" key="4">
    <source>
        <dbReference type="ARBA" id="ARBA00022857"/>
    </source>
</evidence>
<accession>A0A1U8JK87</accession>
<evidence type="ECO:0000256" key="10">
    <source>
        <dbReference type="ARBA" id="ARBA00023136"/>
    </source>
</evidence>
<keyword evidence="14" id="KW-1185">Reference proteome</keyword>
<keyword evidence="4" id="KW-0521">NADP</keyword>
<dbReference type="PANTHER" id="PTHR36727:SF2">
    <property type="entry name" value="NAD(P)H-QUINONE OXIDOREDUCTASE SUBUNIT L, CHLOROPLASTIC"/>
    <property type="match status" value="1"/>
</dbReference>
<dbReference type="GO" id="GO:0048038">
    <property type="term" value="F:quinone binding"/>
    <property type="evidence" value="ECO:0007669"/>
    <property type="project" value="UniProtKB-KW"/>
</dbReference>
<keyword evidence="9" id="KW-0793">Thylakoid</keyword>
<keyword evidence="3" id="KW-0874">Quinone</keyword>
<dbReference type="Proteomes" id="UP000818029">
    <property type="component" value="Chromosome D02"/>
</dbReference>
<reference evidence="14" key="1">
    <citation type="journal article" date="2020" name="Nat. Genet.">
        <title>Genomic diversifications of five Gossypium allopolyploid species and their impact on cotton improvement.</title>
        <authorList>
            <person name="Chen Z.J."/>
            <person name="Sreedasyam A."/>
            <person name="Ando A."/>
            <person name="Song Q."/>
            <person name="De Santiago L.M."/>
            <person name="Hulse-Kemp A.M."/>
            <person name="Ding M."/>
            <person name="Ye W."/>
            <person name="Kirkbride R.C."/>
            <person name="Jenkins J."/>
            <person name="Plott C."/>
            <person name="Lovell J."/>
            <person name="Lin Y.M."/>
            <person name="Vaughn R."/>
            <person name="Liu B."/>
            <person name="Simpson S."/>
            <person name="Scheffler B.E."/>
            <person name="Wen L."/>
            <person name="Saski C.A."/>
            <person name="Grover C.E."/>
            <person name="Hu G."/>
            <person name="Conover J.L."/>
            <person name="Carlson J.W."/>
            <person name="Shu S."/>
            <person name="Boston L.B."/>
            <person name="Williams M."/>
            <person name="Peterson D.G."/>
            <person name="McGee K."/>
            <person name="Jones D.C."/>
            <person name="Wendel J.F."/>
            <person name="Stelly D.M."/>
            <person name="Grimwood J."/>
            <person name="Schmutz J."/>
        </authorList>
    </citation>
    <scope>NUCLEOTIDE SEQUENCE [LARGE SCALE GENOMIC DNA]</scope>
    <source>
        <strain evidence="14">cv. TM-1</strain>
    </source>
</reference>
<comment type="subcellular location">
    <subcellularLocation>
        <location evidence="1">Membrane</location>
        <topology evidence="1">Multi-pass membrane protein</topology>
    </subcellularLocation>
</comment>
<dbReference type="GO" id="GO:0016655">
    <property type="term" value="F:oxidoreductase activity, acting on NAD(P)H, quinone or similar compound as acceptor"/>
    <property type="evidence" value="ECO:0007669"/>
    <property type="project" value="InterPro"/>
</dbReference>
<dbReference type="PANTHER" id="PTHR36727">
    <property type="entry name" value="NAD(P)H-QUINONE OXIDOREDUCTASE SUBUNIT L, CHLOROPLASTIC"/>
    <property type="match status" value="1"/>
</dbReference>
<dbReference type="KEGG" id="ghi:107907913"/>
<dbReference type="PaxDb" id="3635-A0A1U8JK87"/>
<evidence type="ECO:0000256" key="5">
    <source>
        <dbReference type="ARBA" id="ARBA00022957"/>
    </source>
</evidence>
<dbReference type="STRING" id="3635.A0A1U8JK87"/>
<name>A0A1U8JK87_GOSHI</name>
<keyword evidence="10 13" id="KW-0472">Membrane</keyword>
<keyword evidence="2 13" id="KW-0812">Transmembrane</keyword>
<dbReference type="Pfam" id="PF10716">
    <property type="entry name" value="NdhL"/>
    <property type="match status" value="1"/>
</dbReference>
<dbReference type="RefSeq" id="XP_016690705.2">
    <property type="nucleotide sequence ID" value="XM_016835216.2"/>
</dbReference>
<evidence type="ECO:0000256" key="9">
    <source>
        <dbReference type="ARBA" id="ARBA00023078"/>
    </source>
</evidence>
<evidence type="ECO:0000313" key="15">
    <source>
        <dbReference type="RefSeq" id="XP_016690705.2"/>
    </source>
</evidence>
<keyword evidence="5" id="KW-0618">Plastoquinone</keyword>
<dbReference type="GO" id="GO:0016020">
    <property type="term" value="C:membrane"/>
    <property type="evidence" value="ECO:0007669"/>
    <property type="project" value="UniProtKB-SubCell"/>
</dbReference>
<reference evidence="15" key="2">
    <citation type="submission" date="2025-08" db="UniProtKB">
        <authorList>
            <consortium name="RefSeq"/>
        </authorList>
    </citation>
    <scope>IDENTIFICATION</scope>
</reference>